<accession>A0ABR1V012</accession>
<gene>
    <name evidence="2" type="ORF">PG996_008045</name>
</gene>
<sequence length="169" mass="18664">MVTPLSRSVSGCDHAGQVEPNSRIPVGDLADYIQRINDARNAQGNEPQHSAPVGDLLQAAVCGQLLQRLVHVPALEDGEHEAGFAEGLGQQRHVHDVQLLGRVAEAQDDDRRHHRPHVVCHEVRPELGTRELPEPGDDPRRHTDFLGRGGVPRRVAHDSSRRSIALDRR</sequence>
<dbReference type="EMBL" id="JAQQWM010000005">
    <property type="protein sequence ID" value="KAK8063393.1"/>
    <property type="molecule type" value="Genomic_DNA"/>
</dbReference>
<evidence type="ECO:0000256" key="1">
    <source>
        <dbReference type="SAM" id="MobiDB-lite"/>
    </source>
</evidence>
<reference evidence="2 3" key="1">
    <citation type="submission" date="2023-01" db="EMBL/GenBank/DDBJ databases">
        <title>Analysis of 21 Apiospora genomes using comparative genomics revels a genus with tremendous synthesis potential of carbohydrate active enzymes and secondary metabolites.</title>
        <authorList>
            <person name="Sorensen T."/>
        </authorList>
    </citation>
    <scope>NUCLEOTIDE SEQUENCE [LARGE SCALE GENOMIC DNA]</scope>
    <source>
        <strain evidence="2 3">CBS 83171</strain>
    </source>
</reference>
<name>A0ABR1V012_9PEZI</name>
<feature type="region of interest" description="Disordered" evidence="1">
    <location>
        <begin position="123"/>
        <end position="169"/>
    </location>
</feature>
<protein>
    <submittedName>
        <fullName evidence="2">Uncharacterized protein</fullName>
    </submittedName>
</protein>
<comment type="caution">
    <text evidence="2">The sequence shown here is derived from an EMBL/GenBank/DDBJ whole genome shotgun (WGS) entry which is preliminary data.</text>
</comment>
<proteinExistence type="predicted"/>
<evidence type="ECO:0000313" key="3">
    <source>
        <dbReference type="Proteomes" id="UP001446871"/>
    </source>
</evidence>
<feature type="compositionally biased region" description="Basic and acidic residues" evidence="1">
    <location>
        <begin position="155"/>
        <end position="169"/>
    </location>
</feature>
<feature type="region of interest" description="Disordered" evidence="1">
    <location>
        <begin position="1"/>
        <end position="23"/>
    </location>
</feature>
<evidence type="ECO:0000313" key="2">
    <source>
        <dbReference type="EMBL" id="KAK8063393.1"/>
    </source>
</evidence>
<organism evidence="2 3">
    <name type="scientific">Apiospora saccharicola</name>
    <dbReference type="NCBI Taxonomy" id="335842"/>
    <lineage>
        <taxon>Eukaryota</taxon>
        <taxon>Fungi</taxon>
        <taxon>Dikarya</taxon>
        <taxon>Ascomycota</taxon>
        <taxon>Pezizomycotina</taxon>
        <taxon>Sordariomycetes</taxon>
        <taxon>Xylariomycetidae</taxon>
        <taxon>Amphisphaeriales</taxon>
        <taxon>Apiosporaceae</taxon>
        <taxon>Apiospora</taxon>
    </lineage>
</organism>
<dbReference type="Proteomes" id="UP001446871">
    <property type="component" value="Unassembled WGS sequence"/>
</dbReference>
<keyword evidence="3" id="KW-1185">Reference proteome</keyword>
<feature type="compositionally biased region" description="Basic and acidic residues" evidence="1">
    <location>
        <begin position="123"/>
        <end position="145"/>
    </location>
</feature>